<reference evidence="3" key="3">
    <citation type="submission" date="2015-04" db="UniProtKB">
        <authorList>
            <consortium name="EnsemblPlants"/>
        </authorList>
    </citation>
    <scope>IDENTIFICATION</scope>
    <source>
        <strain evidence="3">cv. Jemalong A17</strain>
    </source>
</reference>
<keyword evidence="1 2" id="KW-0812">Transmembrane</keyword>
<evidence type="ECO:0000313" key="2">
    <source>
        <dbReference type="EMBL" id="AES91136.1"/>
    </source>
</evidence>
<dbReference type="Proteomes" id="UP000002051">
    <property type="component" value="Chromosome 4"/>
</dbReference>
<name>G7JNT3_MEDTR</name>
<evidence type="ECO:0000256" key="1">
    <source>
        <dbReference type="SAM" id="Phobius"/>
    </source>
</evidence>
<dbReference type="PaxDb" id="3880-AES91136"/>
<gene>
    <name evidence="2" type="ordered locus">MTR_4g106610</name>
</gene>
<proteinExistence type="predicted"/>
<sequence length="98" mass="11584">MAYAAMRPIKPGLKESQEQIHKIRIIRWEEDEEKELDLIKKKCQEGDLILRSSSWLRWCLVLFAMISALMVCGPALCWRFKNGITLNSKLHNLIYVWH</sequence>
<reference evidence="2 4" key="1">
    <citation type="journal article" date="2011" name="Nature">
        <title>The Medicago genome provides insight into the evolution of rhizobial symbioses.</title>
        <authorList>
            <person name="Young N.D."/>
            <person name="Debelle F."/>
            <person name="Oldroyd G.E."/>
            <person name="Geurts R."/>
            <person name="Cannon S.B."/>
            <person name="Udvardi M.K."/>
            <person name="Benedito V.A."/>
            <person name="Mayer K.F."/>
            <person name="Gouzy J."/>
            <person name="Schoof H."/>
            <person name="Van de Peer Y."/>
            <person name="Proost S."/>
            <person name="Cook D.R."/>
            <person name="Meyers B.C."/>
            <person name="Spannagl M."/>
            <person name="Cheung F."/>
            <person name="De Mita S."/>
            <person name="Krishnakumar V."/>
            <person name="Gundlach H."/>
            <person name="Zhou S."/>
            <person name="Mudge J."/>
            <person name="Bharti A.K."/>
            <person name="Murray J.D."/>
            <person name="Naoumkina M.A."/>
            <person name="Rosen B."/>
            <person name="Silverstein K.A."/>
            <person name="Tang H."/>
            <person name="Rombauts S."/>
            <person name="Zhao P.X."/>
            <person name="Zhou P."/>
            <person name="Barbe V."/>
            <person name="Bardou P."/>
            <person name="Bechner M."/>
            <person name="Bellec A."/>
            <person name="Berger A."/>
            <person name="Berges H."/>
            <person name="Bidwell S."/>
            <person name="Bisseling T."/>
            <person name="Choisne N."/>
            <person name="Couloux A."/>
            <person name="Denny R."/>
            <person name="Deshpande S."/>
            <person name="Dai X."/>
            <person name="Doyle J.J."/>
            <person name="Dudez A.M."/>
            <person name="Farmer A.D."/>
            <person name="Fouteau S."/>
            <person name="Franken C."/>
            <person name="Gibelin C."/>
            <person name="Gish J."/>
            <person name="Goldstein S."/>
            <person name="Gonzalez A.J."/>
            <person name="Green P.J."/>
            <person name="Hallab A."/>
            <person name="Hartog M."/>
            <person name="Hua A."/>
            <person name="Humphray S.J."/>
            <person name="Jeong D.H."/>
            <person name="Jing Y."/>
            <person name="Jocker A."/>
            <person name="Kenton S.M."/>
            <person name="Kim D.J."/>
            <person name="Klee K."/>
            <person name="Lai H."/>
            <person name="Lang C."/>
            <person name="Lin S."/>
            <person name="Macmil S.L."/>
            <person name="Magdelenat G."/>
            <person name="Matthews L."/>
            <person name="McCorrison J."/>
            <person name="Monaghan E.L."/>
            <person name="Mun J.H."/>
            <person name="Najar F.Z."/>
            <person name="Nicholson C."/>
            <person name="Noirot C."/>
            <person name="O'Bleness M."/>
            <person name="Paule C.R."/>
            <person name="Poulain J."/>
            <person name="Prion F."/>
            <person name="Qin B."/>
            <person name="Qu C."/>
            <person name="Retzel E.F."/>
            <person name="Riddle C."/>
            <person name="Sallet E."/>
            <person name="Samain S."/>
            <person name="Samson N."/>
            <person name="Sanders I."/>
            <person name="Saurat O."/>
            <person name="Scarpelli C."/>
            <person name="Schiex T."/>
            <person name="Segurens B."/>
            <person name="Severin A.J."/>
            <person name="Sherrier D.J."/>
            <person name="Shi R."/>
            <person name="Sims S."/>
            <person name="Singer S.R."/>
            <person name="Sinharoy S."/>
            <person name="Sterck L."/>
            <person name="Viollet A."/>
            <person name="Wang B.B."/>
            <person name="Wang K."/>
            <person name="Wang M."/>
            <person name="Wang X."/>
            <person name="Warfsmann J."/>
            <person name="Weissenbach J."/>
            <person name="White D.D."/>
            <person name="White J.D."/>
            <person name="Wiley G.B."/>
            <person name="Wincker P."/>
            <person name="Xing Y."/>
            <person name="Yang L."/>
            <person name="Yao Z."/>
            <person name="Ying F."/>
            <person name="Zhai J."/>
            <person name="Zhou L."/>
            <person name="Zuber A."/>
            <person name="Denarie J."/>
            <person name="Dixon R.A."/>
            <person name="May G.D."/>
            <person name="Schwartz D.C."/>
            <person name="Rogers J."/>
            <person name="Quetier F."/>
            <person name="Town C.D."/>
            <person name="Roe B.A."/>
        </authorList>
    </citation>
    <scope>NUCLEOTIDE SEQUENCE [LARGE SCALE GENOMIC DNA]</scope>
    <source>
        <strain evidence="2">A17</strain>
        <strain evidence="3 4">cv. Jemalong A17</strain>
    </source>
</reference>
<dbReference type="EMBL" id="CM001220">
    <property type="protein sequence ID" value="AES91136.1"/>
    <property type="molecule type" value="Genomic_DNA"/>
</dbReference>
<dbReference type="HOGENOM" id="CLU_2336835_0_0_1"/>
<organism evidence="2 4">
    <name type="scientific">Medicago truncatula</name>
    <name type="common">Barrel medic</name>
    <name type="synonym">Medicago tribuloides</name>
    <dbReference type="NCBI Taxonomy" id="3880"/>
    <lineage>
        <taxon>Eukaryota</taxon>
        <taxon>Viridiplantae</taxon>
        <taxon>Streptophyta</taxon>
        <taxon>Embryophyta</taxon>
        <taxon>Tracheophyta</taxon>
        <taxon>Spermatophyta</taxon>
        <taxon>Magnoliopsida</taxon>
        <taxon>eudicotyledons</taxon>
        <taxon>Gunneridae</taxon>
        <taxon>Pentapetalae</taxon>
        <taxon>rosids</taxon>
        <taxon>fabids</taxon>
        <taxon>Fabales</taxon>
        <taxon>Fabaceae</taxon>
        <taxon>Papilionoideae</taxon>
        <taxon>50 kb inversion clade</taxon>
        <taxon>NPAAA clade</taxon>
        <taxon>Hologalegina</taxon>
        <taxon>IRL clade</taxon>
        <taxon>Trifolieae</taxon>
        <taxon>Medicago</taxon>
    </lineage>
</organism>
<evidence type="ECO:0000313" key="3">
    <source>
        <dbReference type="EnsemblPlants" id="AES91136"/>
    </source>
</evidence>
<dbReference type="EnsemblPlants" id="AES91136">
    <property type="protein sequence ID" value="AES91136"/>
    <property type="gene ID" value="MTR_4g106610"/>
</dbReference>
<feature type="transmembrane region" description="Helical" evidence="1">
    <location>
        <begin position="55"/>
        <end position="78"/>
    </location>
</feature>
<evidence type="ECO:0000313" key="4">
    <source>
        <dbReference type="Proteomes" id="UP000002051"/>
    </source>
</evidence>
<keyword evidence="1" id="KW-1133">Transmembrane helix</keyword>
<dbReference type="AlphaFoldDB" id="G7JNT3"/>
<keyword evidence="4" id="KW-1185">Reference proteome</keyword>
<accession>G7JNT3</accession>
<protein>
    <submittedName>
        <fullName evidence="2">Transmembrane protein, putative</fullName>
    </submittedName>
</protein>
<keyword evidence="1" id="KW-0472">Membrane</keyword>
<reference evidence="2 4" key="2">
    <citation type="journal article" date="2014" name="BMC Genomics">
        <title>An improved genome release (version Mt4.0) for the model legume Medicago truncatula.</title>
        <authorList>
            <person name="Tang H."/>
            <person name="Krishnakumar V."/>
            <person name="Bidwell S."/>
            <person name="Rosen B."/>
            <person name="Chan A."/>
            <person name="Zhou S."/>
            <person name="Gentzbittel L."/>
            <person name="Childs K.L."/>
            <person name="Yandell M."/>
            <person name="Gundlach H."/>
            <person name="Mayer K.F."/>
            <person name="Schwartz D.C."/>
            <person name="Town C.D."/>
        </authorList>
    </citation>
    <scope>GENOME REANNOTATION</scope>
    <source>
        <strain evidence="3 4">cv. Jemalong A17</strain>
    </source>
</reference>